<evidence type="ECO:0000256" key="9">
    <source>
        <dbReference type="ARBA" id="ARBA00023136"/>
    </source>
</evidence>
<keyword evidence="5 10" id="KW-0145">Chemotaxis</keyword>
<evidence type="ECO:0000256" key="2">
    <source>
        <dbReference type="ARBA" id="ARBA00004162"/>
    </source>
</evidence>
<comment type="similarity">
    <text evidence="3 10">Belongs to the FliL family.</text>
</comment>
<comment type="function">
    <text evidence="1 10">Controls the rotational direction of flagella during chemotaxis.</text>
</comment>
<reference evidence="11" key="1">
    <citation type="submission" date="2017-05" db="EMBL/GenBank/DDBJ databases">
        <authorList>
            <person name="Imhoff J.F."/>
            <person name="Rahn T."/>
            <person name="Kuenzel S."/>
            <person name="Neulinger S.C."/>
        </authorList>
    </citation>
    <scope>NUCLEOTIDE SEQUENCE</scope>
    <source>
        <strain evidence="11">LMG 28126</strain>
    </source>
</reference>
<evidence type="ECO:0000313" key="12">
    <source>
        <dbReference type="Proteomes" id="UP000706333"/>
    </source>
</evidence>
<evidence type="ECO:0000256" key="8">
    <source>
        <dbReference type="ARBA" id="ARBA00022989"/>
    </source>
</evidence>
<dbReference type="EMBL" id="NHSD01000310">
    <property type="protein sequence ID" value="MBK5928550.1"/>
    <property type="molecule type" value="Genomic_DNA"/>
</dbReference>
<dbReference type="RefSeq" id="WP_201158315.1">
    <property type="nucleotide sequence ID" value="NZ_NHSD01000310.1"/>
</dbReference>
<keyword evidence="8" id="KW-1133">Transmembrane helix</keyword>
<organism evidence="11 12">
    <name type="scientific">Rhodobaculum claviforme</name>
    <dbReference type="NCBI Taxonomy" id="1549854"/>
    <lineage>
        <taxon>Bacteria</taxon>
        <taxon>Pseudomonadati</taxon>
        <taxon>Pseudomonadota</taxon>
        <taxon>Alphaproteobacteria</taxon>
        <taxon>Rhodobacterales</taxon>
        <taxon>Paracoccaceae</taxon>
        <taxon>Rhodobaculum</taxon>
    </lineage>
</organism>
<comment type="caution">
    <text evidence="11">The sequence shown here is derived from an EMBL/GenBank/DDBJ whole genome shotgun (WGS) entry which is preliminary data.</text>
</comment>
<keyword evidence="6" id="KW-0812">Transmembrane</keyword>
<dbReference type="GO" id="GO:0005886">
    <property type="term" value="C:plasma membrane"/>
    <property type="evidence" value="ECO:0007669"/>
    <property type="project" value="UniProtKB-SubCell"/>
</dbReference>
<keyword evidence="4" id="KW-1003">Cell membrane</keyword>
<dbReference type="GO" id="GO:0071973">
    <property type="term" value="P:bacterial-type flagellum-dependent cell motility"/>
    <property type="evidence" value="ECO:0007669"/>
    <property type="project" value="InterPro"/>
</dbReference>
<proteinExistence type="inferred from homology"/>
<evidence type="ECO:0000256" key="4">
    <source>
        <dbReference type="ARBA" id="ARBA00022475"/>
    </source>
</evidence>
<evidence type="ECO:0000256" key="3">
    <source>
        <dbReference type="ARBA" id="ARBA00008281"/>
    </source>
</evidence>
<dbReference type="Pfam" id="PF03748">
    <property type="entry name" value="FliL"/>
    <property type="match status" value="1"/>
</dbReference>
<evidence type="ECO:0000256" key="6">
    <source>
        <dbReference type="ARBA" id="ARBA00022692"/>
    </source>
</evidence>
<comment type="subcellular location">
    <subcellularLocation>
        <location evidence="10">Cell inner membrane</location>
    </subcellularLocation>
    <subcellularLocation>
        <location evidence="2">Cell membrane</location>
        <topology evidence="2">Single-pass membrane protein</topology>
    </subcellularLocation>
</comment>
<dbReference type="InterPro" id="IPR005503">
    <property type="entry name" value="FliL"/>
</dbReference>
<dbReference type="GO" id="GO:0006935">
    <property type="term" value="P:chemotaxis"/>
    <property type="evidence" value="ECO:0007669"/>
    <property type="project" value="UniProtKB-KW"/>
</dbReference>
<evidence type="ECO:0000256" key="7">
    <source>
        <dbReference type="ARBA" id="ARBA00022779"/>
    </source>
</evidence>
<keyword evidence="12" id="KW-1185">Reference proteome</keyword>
<sequence length="157" mass="16249">MADATQTTPAPSRQGVKPLLLGAALALAGGGGGFAVVHFGLVDGVIPTFGGGGGAGGVDIAFLELPQFLVSLGSAGNGRTLRFAATLEVDPARRAEVEQLMPRLVDVLNSYLRAVAPEEFGSPGALIRLRAQMLRRVQVVTGDGRVRDLLVTEFVVN</sequence>
<evidence type="ECO:0000313" key="11">
    <source>
        <dbReference type="EMBL" id="MBK5928550.1"/>
    </source>
</evidence>
<reference evidence="11" key="2">
    <citation type="journal article" date="2020" name="Microorganisms">
        <title>Osmotic Adaptation and Compatible Solute Biosynthesis of Phototrophic Bacteria as Revealed from Genome Analyses.</title>
        <authorList>
            <person name="Imhoff J.F."/>
            <person name="Rahn T."/>
            <person name="Kunzel S."/>
            <person name="Keller A."/>
            <person name="Neulinger S.C."/>
        </authorList>
    </citation>
    <scope>NUCLEOTIDE SEQUENCE</scope>
    <source>
        <strain evidence="11">LMG 28126</strain>
    </source>
</reference>
<dbReference type="GO" id="GO:0009425">
    <property type="term" value="C:bacterial-type flagellum basal body"/>
    <property type="evidence" value="ECO:0007669"/>
    <property type="project" value="InterPro"/>
</dbReference>
<keyword evidence="10" id="KW-0997">Cell inner membrane</keyword>
<dbReference type="AlphaFoldDB" id="A0A934TLY1"/>
<evidence type="ECO:0000256" key="5">
    <source>
        <dbReference type="ARBA" id="ARBA00022500"/>
    </source>
</evidence>
<accession>A0A934TLY1</accession>
<dbReference type="Proteomes" id="UP000706333">
    <property type="component" value="Unassembled WGS sequence"/>
</dbReference>
<keyword evidence="7 10" id="KW-0283">Flagellar rotation</keyword>
<protein>
    <recommendedName>
        <fullName evidence="10">Flagellar protein FliL</fullName>
    </recommendedName>
</protein>
<evidence type="ECO:0000256" key="1">
    <source>
        <dbReference type="ARBA" id="ARBA00002254"/>
    </source>
</evidence>
<name>A0A934TLY1_9RHOB</name>
<evidence type="ECO:0000256" key="10">
    <source>
        <dbReference type="RuleBase" id="RU364125"/>
    </source>
</evidence>
<gene>
    <name evidence="11" type="ORF">CCR87_14625</name>
</gene>
<keyword evidence="9 10" id="KW-0472">Membrane</keyword>